<dbReference type="InterPro" id="IPR037069">
    <property type="entry name" value="AcylCoA_DH/ox_N_sf"/>
</dbReference>
<keyword evidence="3" id="KW-1185">Reference proteome</keyword>
<dbReference type="GO" id="GO:0016627">
    <property type="term" value="F:oxidoreductase activity, acting on the CH-CH group of donors"/>
    <property type="evidence" value="ECO:0007669"/>
    <property type="project" value="InterPro"/>
</dbReference>
<dbReference type="PANTHER" id="PTHR43292">
    <property type="entry name" value="ACYL-COA DEHYDROGENASE"/>
    <property type="match status" value="1"/>
</dbReference>
<accession>A0A7Y4GZ36</accession>
<evidence type="ECO:0008006" key="4">
    <source>
        <dbReference type="Google" id="ProtNLM"/>
    </source>
</evidence>
<proteinExistence type="predicted"/>
<gene>
    <name evidence="2" type="ORF">HCN58_35180</name>
</gene>
<keyword evidence="1" id="KW-0560">Oxidoreductase</keyword>
<dbReference type="Proteomes" id="UP000544122">
    <property type="component" value="Unassembled WGS sequence"/>
</dbReference>
<sequence>MDLAFTEAEQSFRDEVGQFLSHNVPPDLRRKLGEGCRRSKDERAAGVRILDRSALAPCRGSMEVRDGPTLVQHYVFAEEVRAFRAWTQFGYGGLVRPVIYTFGKEAQKKYCLPRIVNAGDWWCQGFSEPGAGSDLASRGP</sequence>
<dbReference type="Gene3D" id="1.10.540.10">
    <property type="entry name" value="Acyl-CoA dehydrogenase/oxidase, N-terminal domain"/>
    <property type="match status" value="1"/>
</dbReference>
<evidence type="ECO:0000313" key="2">
    <source>
        <dbReference type="EMBL" id="NOJ44650.1"/>
    </source>
</evidence>
<organism evidence="2 3">
    <name type="scientific">Bradyrhizobium australiense</name>
    <dbReference type="NCBI Taxonomy" id="2721161"/>
    <lineage>
        <taxon>Bacteria</taxon>
        <taxon>Pseudomonadati</taxon>
        <taxon>Pseudomonadota</taxon>
        <taxon>Alphaproteobacteria</taxon>
        <taxon>Hyphomicrobiales</taxon>
        <taxon>Nitrobacteraceae</taxon>
        <taxon>Bradyrhizobium</taxon>
    </lineage>
</organism>
<comment type="caution">
    <text evidence="2">The sequence shown here is derived from an EMBL/GenBank/DDBJ whole genome shotgun (WGS) entry which is preliminary data.</text>
</comment>
<dbReference type="InterPro" id="IPR009100">
    <property type="entry name" value="AcylCoA_DH/oxidase_NM_dom_sf"/>
</dbReference>
<evidence type="ECO:0000256" key="1">
    <source>
        <dbReference type="ARBA" id="ARBA00023002"/>
    </source>
</evidence>
<dbReference type="PANTHER" id="PTHR43292:SF3">
    <property type="entry name" value="ACYL-COA DEHYDROGENASE FADE29"/>
    <property type="match status" value="1"/>
</dbReference>
<dbReference type="EMBL" id="JAAVLX010000028">
    <property type="protein sequence ID" value="NOJ44650.1"/>
    <property type="molecule type" value="Genomic_DNA"/>
</dbReference>
<evidence type="ECO:0000313" key="3">
    <source>
        <dbReference type="Proteomes" id="UP000544122"/>
    </source>
</evidence>
<dbReference type="GO" id="GO:0005886">
    <property type="term" value="C:plasma membrane"/>
    <property type="evidence" value="ECO:0007669"/>
    <property type="project" value="TreeGrafter"/>
</dbReference>
<dbReference type="GO" id="GO:0050660">
    <property type="term" value="F:flavin adenine dinucleotide binding"/>
    <property type="evidence" value="ECO:0007669"/>
    <property type="project" value="InterPro"/>
</dbReference>
<dbReference type="AlphaFoldDB" id="A0A7Y4GZ36"/>
<dbReference type="SUPFAM" id="SSF56645">
    <property type="entry name" value="Acyl-CoA dehydrogenase NM domain-like"/>
    <property type="match status" value="1"/>
</dbReference>
<dbReference type="InterPro" id="IPR052161">
    <property type="entry name" value="Mycobact_Acyl-CoA_DH"/>
</dbReference>
<reference evidence="2 3" key="1">
    <citation type="submission" date="2020-03" db="EMBL/GenBank/DDBJ databases">
        <title>Bradyrhizobium diversity isolated from nodules of Indigofera sp.</title>
        <authorList>
            <person name="Klepa M."/>
            <person name="Helene L."/>
            <person name="Hungria M."/>
        </authorList>
    </citation>
    <scope>NUCLEOTIDE SEQUENCE [LARGE SCALE GENOMIC DNA]</scope>
    <source>
        <strain evidence="2 3">WSM 1791</strain>
    </source>
</reference>
<protein>
    <recommendedName>
        <fullName evidence="4">Acyl-CoA dehydrogenase/oxidase N-terminal domain-containing protein</fullName>
    </recommendedName>
</protein>
<name>A0A7Y4GZ36_9BRAD</name>